<dbReference type="EC" id="2.3.1.20" evidence="4"/>
<keyword evidence="10" id="KW-0012">Acyltransferase</keyword>
<keyword evidence="6 13" id="KW-0812">Transmembrane</keyword>
<evidence type="ECO:0000256" key="6">
    <source>
        <dbReference type="ARBA" id="ARBA00022692"/>
    </source>
</evidence>
<feature type="transmembrane region" description="Helical" evidence="13">
    <location>
        <begin position="467"/>
        <end position="486"/>
    </location>
</feature>
<evidence type="ECO:0000313" key="15">
    <source>
        <dbReference type="Proteomes" id="UP001150569"/>
    </source>
</evidence>
<dbReference type="GO" id="GO:0004144">
    <property type="term" value="F:diacylglycerol O-acyltransferase activity"/>
    <property type="evidence" value="ECO:0007669"/>
    <property type="project" value="UniProtKB-EC"/>
</dbReference>
<keyword evidence="5" id="KW-0808">Transferase</keyword>
<feature type="transmembrane region" description="Helical" evidence="13">
    <location>
        <begin position="334"/>
        <end position="357"/>
    </location>
</feature>
<dbReference type="GO" id="GO:0019432">
    <property type="term" value="P:triglyceride biosynthetic process"/>
    <property type="evidence" value="ECO:0007669"/>
    <property type="project" value="TreeGrafter"/>
</dbReference>
<dbReference type="PANTHER" id="PTHR10408:SF7">
    <property type="entry name" value="DIACYLGLYCEROL O-ACYLTRANSFERASE 1"/>
    <property type="match status" value="1"/>
</dbReference>
<keyword evidence="15" id="KW-1185">Reference proteome</keyword>
<sequence>MSVQSEPPVPRPPGTDDADYSGRSSATSSPSSSSSSTTMADMVTKSSPSDSHLAPVHTSRDNHSASPTPPASKETSAGVSTASRFTWNDDGLTAAASLRHRGSAPLIPTRSTTSDSLAAATSALAPQLELLEAHPPSEYYESDVSTNTVPIQATAEDANARHTLPVHTEVRSSVLSYGENKVSYKGFLNLALLLLFVTNVRLVVENYMKYGLLMSIPGRLIPAHEWIFTVVASALLPLNLLATYGIEQIVAQQYAWPLVRSFQRYGDGANVNTAAPGRPSSGSVHPAKSAAPSPRVNAATYRWWTLASGWAHALNLTITLAYPCYIVYTRMNHPFLGMCVLATVLVQELKLISYVLVNRSLRYNLAHGLPQPAEYTVRYPANITPHNSFYFAMVPTLCYQPSYPRNQRFRKRFFLKRCLEGSIAVVMIYFLIEQYAIPTLKNSVGAWEELNVMQILERVFKLSTTSVIVWLLGFYAIFHAYLNALAEVLHFGDRSFYLPWWNSGTLARYWRLWNQPVHFFFKRHVYLPCLRAGLPPFGAMVLIFFISALLHEVLVAIPTHNLSGHAFWGIFFQVPLVLFTDLVAQHLGKDSSVGNIFFWISFCILGQPFLIVRYFYDWSKMNLAA</sequence>
<evidence type="ECO:0000256" key="10">
    <source>
        <dbReference type="ARBA" id="ARBA00023315"/>
    </source>
</evidence>
<evidence type="ECO:0000313" key="14">
    <source>
        <dbReference type="EMBL" id="KAJ1928680.1"/>
    </source>
</evidence>
<evidence type="ECO:0000256" key="9">
    <source>
        <dbReference type="ARBA" id="ARBA00023136"/>
    </source>
</evidence>
<evidence type="ECO:0000256" key="5">
    <source>
        <dbReference type="ARBA" id="ARBA00022679"/>
    </source>
</evidence>
<feature type="transmembrane region" description="Helical" evidence="13">
    <location>
        <begin position="186"/>
        <end position="204"/>
    </location>
</feature>
<keyword evidence="8 13" id="KW-1133">Transmembrane helix</keyword>
<proteinExistence type="inferred from homology"/>
<evidence type="ECO:0000256" key="3">
    <source>
        <dbReference type="ARBA" id="ARBA00009010"/>
    </source>
</evidence>
<comment type="function">
    <text evidence="11">Sterol O-acyltransferase that catalyzes the formation of stery esters.</text>
</comment>
<feature type="compositionally biased region" description="Low complexity" evidence="12">
    <location>
        <begin position="24"/>
        <end position="38"/>
    </location>
</feature>
<dbReference type="Proteomes" id="UP001150569">
    <property type="component" value="Unassembled WGS sequence"/>
</dbReference>
<feature type="transmembrane region" description="Helical" evidence="13">
    <location>
        <begin position="303"/>
        <end position="328"/>
    </location>
</feature>
<dbReference type="OrthoDB" id="10039049at2759"/>
<dbReference type="InterPro" id="IPR014371">
    <property type="entry name" value="Oat_ACAT_DAG_ARE"/>
</dbReference>
<comment type="similarity">
    <text evidence="3">Belongs to the membrane-bound acyltransferase family. Sterol o-acyltransferase subfamily.</text>
</comment>
<evidence type="ECO:0000256" key="11">
    <source>
        <dbReference type="ARBA" id="ARBA00023568"/>
    </source>
</evidence>
<dbReference type="PANTHER" id="PTHR10408">
    <property type="entry name" value="STEROL O-ACYLTRANSFERASE"/>
    <property type="match status" value="1"/>
</dbReference>
<evidence type="ECO:0000256" key="8">
    <source>
        <dbReference type="ARBA" id="ARBA00022989"/>
    </source>
</evidence>
<evidence type="ECO:0000256" key="1">
    <source>
        <dbReference type="ARBA" id="ARBA00004477"/>
    </source>
</evidence>
<organism evidence="14 15">
    <name type="scientific">Tieghemiomyces parasiticus</name>
    <dbReference type="NCBI Taxonomy" id="78921"/>
    <lineage>
        <taxon>Eukaryota</taxon>
        <taxon>Fungi</taxon>
        <taxon>Fungi incertae sedis</taxon>
        <taxon>Zoopagomycota</taxon>
        <taxon>Kickxellomycotina</taxon>
        <taxon>Dimargaritomycetes</taxon>
        <taxon>Dimargaritales</taxon>
        <taxon>Dimargaritaceae</taxon>
        <taxon>Tieghemiomyces</taxon>
    </lineage>
</organism>
<name>A0A9W8ACD2_9FUNG</name>
<evidence type="ECO:0000256" key="2">
    <source>
        <dbReference type="ARBA" id="ARBA00005189"/>
    </source>
</evidence>
<feature type="transmembrane region" description="Helical" evidence="13">
    <location>
        <begin position="596"/>
        <end position="616"/>
    </location>
</feature>
<dbReference type="InterPro" id="IPR004299">
    <property type="entry name" value="MBOAT_fam"/>
</dbReference>
<evidence type="ECO:0000256" key="12">
    <source>
        <dbReference type="SAM" id="MobiDB-lite"/>
    </source>
</evidence>
<dbReference type="EMBL" id="JANBPT010000063">
    <property type="protein sequence ID" value="KAJ1928680.1"/>
    <property type="molecule type" value="Genomic_DNA"/>
</dbReference>
<comment type="subcellular location">
    <subcellularLocation>
        <location evidence="1">Endoplasmic reticulum membrane</location>
        <topology evidence="1">Multi-pass membrane protein</topology>
    </subcellularLocation>
</comment>
<evidence type="ECO:0000256" key="7">
    <source>
        <dbReference type="ARBA" id="ARBA00022824"/>
    </source>
</evidence>
<comment type="caution">
    <text evidence="14">The sequence shown here is derived from an EMBL/GenBank/DDBJ whole genome shotgun (WGS) entry which is preliminary data.</text>
</comment>
<keyword evidence="9 13" id="KW-0472">Membrane</keyword>
<evidence type="ECO:0000256" key="4">
    <source>
        <dbReference type="ARBA" id="ARBA00013244"/>
    </source>
</evidence>
<feature type="transmembrane region" description="Helical" evidence="13">
    <location>
        <begin position="566"/>
        <end position="584"/>
    </location>
</feature>
<feature type="region of interest" description="Disordered" evidence="12">
    <location>
        <begin position="1"/>
        <end position="81"/>
    </location>
</feature>
<dbReference type="AlphaFoldDB" id="A0A9W8ACD2"/>
<comment type="pathway">
    <text evidence="2">Lipid metabolism.</text>
</comment>
<dbReference type="Pfam" id="PF03062">
    <property type="entry name" value="MBOAT"/>
    <property type="match status" value="1"/>
</dbReference>
<feature type="transmembrane region" description="Helical" evidence="13">
    <location>
        <begin position="414"/>
        <end position="432"/>
    </location>
</feature>
<evidence type="ECO:0000256" key="13">
    <source>
        <dbReference type="SAM" id="Phobius"/>
    </source>
</evidence>
<gene>
    <name evidence="14" type="ORF">IWQ60_001829</name>
</gene>
<feature type="transmembrane region" description="Helical" evidence="13">
    <location>
        <begin position="226"/>
        <end position="246"/>
    </location>
</feature>
<reference evidence="14" key="1">
    <citation type="submission" date="2022-07" db="EMBL/GenBank/DDBJ databases">
        <title>Phylogenomic reconstructions and comparative analyses of Kickxellomycotina fungi.</title>
        <authorList>
            <person name="Reynolds N.K."/>
            <person name="Stajich J.E."/>
            <person name="Barry K."/>
            <person name="Grigoriev I.V."/>
            <person name="Crous P."/>
            <person name="Smith M.E."/>
        </authorList>
    </citation>
    <scope>NUCLEOTIDE SEQUENCE</scope>
    <source>
        <strain evidence="14">RSA 861</strain>
    </source>
</reference>
<keyword evidence="7" id="KW-0256">Endoplasmic reticulum</keyword>
<protein>
    <recommendedName>
        <fullName evidence="4">diacylglycerol O-acyltransferase</fullName>
        <ecNumber evidence="4">2.3.1.20</ecNumber>
    </recommendedName>
</protein>
<accession>A0A9W8ACD2</accession>
<dbReference type="GO" id="GO:0005789">
    <property type="term" value="C:endoplasmic reticulum membrane"/>
    <property type="evidence" value="ECO:0007669"/>
    <property type="project" value="UniProtKB-SubCell"/>
</dbReference>
<feature type="transmembrane region" description="Helical" evidence="13">
    <location>
        <begin position="532"/>
        <end position="554"/>
    </location>
</feature>